<comment type="similarity">
    <text evidence="4 10">Belongs to the glycosyl hydrolase 13 family. GlgB subfamily.</text>
</comment>
<comment type="pathway">
    <text evidence="3 10">Glycan biosynthesis; glycogen biosynthesis.</text>
</comment>
<dbReference type="GO" id="GO:0003844">
    <property type="term" value="F:1,4-alpha-glucan branching enzyme activity"/>
    <property type="evidence" value="ECO:0007669"/>
    <property type="project" value="UniProtKB-EC"/>
</dbReference>
<dbReference type="NCBIfam" id="NF003811">
    <property type="entry name" value="PRK05402.1"/>
    <property type="match status" value="1"/>
</dbReference>
<keyword evidence="5 10" id="KW-0321">Glycogen metabolism</keyword>
<protein>
    <recommendedName>
        <fullName evidence="10">1,4-alpha-glucan branching enzyme GlgB</fullName>
        <ecNumber evidence="10">2.4.1.18</ecNumber>
    </recommendedName>
    <alternativeName>
        <fullName evidence="10">1,4-alpha-D-glucan:1,4-alpha-D-glucan 6-glucosyl-transferase</fullName>
    </alternativeName>
    <alternativeName>
        <fullName evidence="10">Alpha-(1-&gt;4)-glucan branching enzyme</fullName>
    </alternativeName>
    <alternativeName>
        <fullName evidence="10">Glycogen branching enzyme</fullName>
        <shortName evidence="10">BE</shortName>
    </alternativeName>
</protein>
<dbReference type="InterPro" id="IPR014756">
    <property type="entry name" value="Ig_E-set"/>
</dbReference>
<dbReference type="PIRSF" id="PIRSF000463">
    <property type="entry name" value="GlgB"/>
    <property type="match status" value="1"/>
</dbReference>
<dbReference type="Gene3D" id="2.60.40.1180">
    <property type="entry name" value="Golgi alpha-mannosidase II"/>
    <property type="match status" value="1"/>
</dbReference>
<accession>A0ABY8QPH1</accession>
<reference evidence="12 13" key="1">
    <citation type="submission" date="2023-05" db="EMBL/GenBank/DDBJ databases">
        <title>YMD87, complete Genome.</title>
        <authorList>
            <person name="Zhang J."/>
            <person name="Xu X."/>
        </authorList>
    </citation>
    <scope>NUCLEOTIDE SEQUENCE [LARGE SCALE GENOMIC DNA]</scope>
    <source>
        <strain evidence="12 13">YMD87</strain>
        <plasmid evidence="12 13">unnamed1</plasmid>
    </source>
</reference>
<dbReference type="HAMAP" id="MF_00685">
    <property type="entry name" value="GlgB"/>
    <property type="match status" value="1"/>
</dbReference>
<feature type="active site" description="Proton donor" evidence="10">
    <location>
        <position position="471"/>
    </location>
</feature>
<dbReference type="Proteomes" id="UP001241605">
    <property type="component" value="Plasmid unnamed1"/>
</dbReference>
<dbReference type="InterPro" id="IPR006048">
    <property type="entry name" value="A-amylase/branching_C"/>
</dbReference>
<keyword evidence="7 10" id="KW-0808">Transferase</keyword>
<proteinExistence type="inferred from homology"/>
<dbReference type="CDD" id="cd02855">
    <property type="entry name" value="E_set_GBE_prok_N"/>
    <property type="match status" value="1"/>
</dbReference>
<evidence type="ECO:0000256" key="1">
    <source>
        <dbReference type="ARBA" id="ARBA00000826"/>
    </source>
</evidence>
<sequence length="740" mass="82400">MAKRQSGPKVTAAPGLPGFLSASDLQALNEGRHSAPFDVLGPHKSGNKRWIASFQPGAIEVIVNVAGKKTALPRLQGDVFAGPVAGADYTLTMRYDGGAEHETRDPYAFGPVLSDFDQYLMGEGTHRELWRALGAHVCEHEGAKGTHFAVWAPNAQRVSVVGDFNMWDGRRHPMRRVGATGSWEIFLPDVAEGALYKYEIVGADGNLRLKADPVGFGSQHPPEKASVVRDIKGYGWKDAGWMAERAERGARTAPISIYEVHLGSWRRRWDQEGRPLSYKELAQDLVGYVKHMGFTHIELLPVSEFPFDGSWGYQPVGLFAPTIRFGPPHEFRDFVEAAHDAGIGVLLDWVPGHFPTDDHGLAQFDGTALYEHADPREGFHQDWNTLIYNYGRTEVKNYLVSNALYWMEEYHLDGLRVDAVASMLYRDYSRQEGQWIPNKDGGRENYEAIDFLKEMNVAVYGAYPDVMTVAEESTSFPGVSQPVFGGGLGFGYKWNMGWMNDTLSYMQRDPIHRKYHQHNMTFGIHYAFSENFILPISHDEVVHGKGSMLEKMPGNEAEKFANLRAYYGFMWTHPGKKLLFMGCEFAQPEEWSHAGELNWHAAEQPAHAGVQQLVRDLNALYQSTPALHVKDCQPEGFAWLNGDADQSTLGFVRYGDKGDAPVVVMCNFTPVERSSFRVGVPEAGHWDEVLNTDSQLYGGGNRGNLGGLTSTPVACDGQEASVEITLPPLSTVVLRLRKES</sequence>
<evidence type="ECO:0000256" key="5">
    <source>
        <dbReference type="ARBA" id="ARBA00022600"/>
    </source>
</evidence>
<name>A0ABY8QPH1_9RHOB</name>
<dbReference type="RefSeq" id="WP_282302549.1">
    <property type="nucleotide sequence ID" value="NZ_CP124617.1"/>
</dbReference>
<dbReference type="NCBIfam" id="TIGR01515">
    <property type="entry name" value="branching_enzym"/>
    <property type="match status" value="1"/>
</dbReference>
<dbReference type="InterPro" id="IPR013783">
    <property type="entry name" value="Ig-like_fold"/>
</dbReference>
<evidence type="ECO:0000256" key="8">
    <source>
        <dbReference type="ARBA" id="ARBA00023056"/>
    </source>
</evidence>
<evidence type="ECO:0000256" key="6">
    <source>
        <dbReference type="ARBA" id="ARBA00022676"/>
    </source>
</evidence>
<dbReference type="InterPro" id="IPR013780">
    <property type="entry name" value="Glyco_hydro_b"/>
</dbReference>
<comment type="function">
    <text evidence="2 10">Catalyzes the formation of the alpha-1,6-glucosidic linkages in glycogen by scission of a 1,4-alpha-linked oligosaccharide from growing alpha-1,4-glucan chains and the subsequent attachment of the oligosaccharide to the alpha-1,6 position.</text>
</comment>
<evidence type="ECO:0000256" key="7">
    <source>
        <dbReference type="ARBA" id="ARBA00022679"/>
    </source>
</evidence>
<dbReference type="InterPro" id="IPR017853">
    <property type="entry name" value="GH"/>
</dbReference>
<dbReference type="InterPro" id="IPR006407">
    <property type="entry name" value="GlgB"/>
</dbReference>
<dbReference type="Gene3D" id="3.20.20.80">
    <property type="entry name" value="Glycosidases"/>
    <property type="match status" value="1"/>
</dbReference>
<feature type="domain" description="Glycosyl hydrolase family 13 catalytic" evidence="11">
    <location>
        <begin position="259"/>
        <end position="628"/>
    </location>
</feature>
<dbReference type="Pfam" id="PF22019">
    <property type="entry name" value="GlgB_N"/>
    <property type="match status" value="1"/>
</dbReference>
<evidence type="ECO:0000256" key="10">
    <source>
        <dbReference type="HAMAP-Rule" id="MF_00685"/>
    </source>
</evidence>
<evidence type="ECO:0000256" key="9">
    <source>
        <dbReference type="ARBA" id="ARBA00023277"/>
    </source>
</evidence>
<dbReference type="Gene3D" id="2.60.40.10">
    <property type="entry name" value="Immunoglobulins"/>
    <property type="match status" value="1"/>
</dbReference>
<keyword evidence="9 10" id="KW-0119">Carbohydrate metabolism</keyword>
<evidence type="ECO:0000256" key="3">
    <source>
        <dbReference type="ARBA" id="ARBA00004964"/>
    </source>
</evidence>
<dbReference type="PANTHER" id="PTHR43651">
    <property type="entry name" value="1,4-ALPHA-GLUCAN-BRANCHING ENZYME"/>
    <property type="match status" value="1"/>
</dbReference>
<feature type="active site" description="Nucleophile" evidence="10">
    <location>
        <position position="418"/>
    </location>
</feature>
<dbReference type="PANTHER" id="PTHR43651:SF3">
    <property type="entry name" value="1,4-ALPHA-GLUCAN-BRANCHING ENZYME"/>
    <property type="match status" value="1"/>
</dbReference>
<dbReference type="Pfam" id="PF02922">
    <property type="entry name" value="CBM_48"/>
    <property type="match status" value="1"/>
</dbReference>
<keyword evidence="8 10" id="KW-0320">Glycogen biosynthesis</keyword>
<organism evidence="12 13">
    <name type="scientific">Tropicibacter oceani</name>
    <dbReference type="NCBI Taxonomy" id="3058420"/>
    <lineage>
        <taxon>Bacteria</taxon>
        <taxon>Pseudomonadati</taxon>
        <taxon>Pseudomonadota</taxon>
        <taxon>Alphaproteobacteria</taxon>
        <taxon>Rhodobacterales</taxon>
        <taxon>Roseobacteraceae</taxon>
        <taxon>Tropicibacter</taxon>
    </lineage>
</organism>
<evidence type="ECO:0000256" key="4">
    <source>
        <dbReference type="ARBA" id="ARBA00009000"/>
    </source>
</evidence>
<dbReference type="EMBL" id="CP124617">
    <property type="protein sequence ID" value="WGW05926.1"/>
    <property type="molecule type" value="Genomic_DNA"/>
</dbReference>
<gene>
    <name evidence="10 12" type="primary">glgB</name>
    <name evidence="12" type="ORF">QF118_19320</name>
</gene>
<evidence type="ECO:0000256" key="2">
    <source>
        <dbReference type="ARBA" id="ARBA00002953"/>
    </source>
</evidence>
<keyword evidence="12" id="KW-0614">Plasmid</keyword>
<evidence type="ECO:0000313" key="13">
    <source>
        <dbReference type="Proteomes" id="UP001241605"/>
    </source>
</evidence>
<dbReference type="SUPFAM" id="SSF51445">
    <property type="entry name" value="(Trans)glycosidases"/>
    <property type="match status" value="1"/>
</dbReference>
<dbReference type="InterPro" id="IPR037439">
    <property type="entry name" value="Branching_enzy"/>
</dbReference>
<dbReference type="InterPro" id="IPR004193">
    <property type="entry name" value="Glyco_hydro_13_N"/>
</dbReference>
<dbReference type="InterPro" id="IPR044143">
    <property type="entry name" value="GlgB_N_E_set_prok"/>
</dbReference>
<dbReference type="CDD" id="cd11322">
    <property type="entry name" value="AmyAc_Glg_BE"/>
    <property type="match status" value="1"/>
</dbReference>
<dbReference type="SUPFAM" id="SSF81296">
    <property type="entry name" value="E set domains"/>
    <property type="match status" value="2"/>
</dbReference>
<keyword evidence="13" id="KW-1185">Reference proteome</keyword>
<dbReference type="Pfam" id="PF02806">
    <property type="entry name" value="Alpha-amylase_C"/>
    <property type="match status" value="1"/>
</dbReference>
<dbReference type="Pfam" id="PF00128">
    <property type="entry name" value="Alpha-amylase"/>
    <property type="match status" value="1"/>
</dbReference>
<dbReference type="EC" id="2.4.1.18" evidence="10"/>
<dbReference type="InterPro" id="IPR006047">
    <property type="entry name" value="GH13_cat_dom"/>
</dbReference>
<dbReference type="NCBIfam" id="NF008967">
    <property type="entry name" value="PRK12313.1"/>
    <property type="match status" value="1"/>
</dbReference>
<comment type="catalytic activity">
    <reaction evidence="1 10">
        <text>Transfers a segment of a (1-&gt;4)-alpha-D-glucan chain to a primary hydroxy group in a similar glucan chain.</text>
        <dbReference type="EC" id="2.4.1.18"/>
    </reaction>
</comment>
<geneLocation type="plasmid" evidence="12 13">
    <name>unnamed1</name>
</geneLocation>
<keyword evidence="6 10" id="KW-0328">Glycosyltransferase</keyword>
<evidence type="ECO:0000313" key="12">
    <source>
        <dbReference type="EMBL" id="WGW05926.1"/>
    </source>
</evidence>
<dbReference type="InterPro" id="IPR054169">
    <property type="entry name" value="GlgB_N"/>
</dbReference>
<evidence type="ECO:0000259" key="11">
    <source>
        <dbReference type="SMART" id="SM00642"/>
    </source>
</evidence>
<comment type="subunit">
    <text evidence="10">Monomer.</text>
</comment>
<dbReference type="SUPFAM" id="SSF51011">
    <property type="entry name" value="Glycosyl hydrolase domain"/>
    <property type="match status" value="1"/>
</dbReference>
<dbReference type="SMART" id="SM00642">
    <property type="entry name" value="Aamy"/>
    <property type="match status" value="1"/>
</dbReference>